<comment type="similarity">
    <text evidence="1">Belongs to the LysR transcriptional regulatory family.</text>
</comment>
<keyword evidence="2" id="KW-0805">Transcription regulation</keyword>
<dbReference type="InterPro" id="IPR058163">
    <property type="entry name" value="LysR-type_TF_proteobact-type"/>
</dbReference>
<dbReference type="RefSeq" id="WP_343206363.1">
    <property type="nucleotide sequence ID" value="NZ_JACIDQ010000008.1"/>
</dbReference>
<accession>A0A7W6BYX5</accession>
<keyword evidence="3 6" id="KW-0238">DNA-binding</keyword>
<dbReference type="PANTHER" id="PTHR30537:SF79">
    <property type="entry name" value="TRANSCRIPTIONAL REGULATOR-RELATED"/>
    <property type="match status" value="1"/>
</dbReference>
<gene>
    <name evidence="6" type="ORF">GGR05_003481</name>
</gene>
<dbReference type="PRINTS" id="PR00039">
    <property type="entry name" value="HTHLYSR"/>
</dbReference>
<reference evidence="6 7" key="1">
    <citation type="submission" date="2020-08" db="EMBL/GenBank/DDBJ databases">
        <title>Genomic Encyclopedia of Type Strains, Phase IV (KMG-IV): sequencing the most valuable type-strain genomes for metagenomic binning, comparative biology and taxonomic classification.</title>
        <authorList>
            <person name="Goeker M."/>
        </authorList>
    </citation>
    <scope>NUCLEOTIDE SEQUENCE [LARGE SCALE GENOMIC DNA]</scope>
    <source>
        <strain evidence="6 7">DSM 25024</strain>
    </source>
</reference>
<sequence>MLFSIWFSSALVKVNFTDVARSNPVNLNSMSYFEAVVRLGGVAKAADEMQVSVSAVSQQLRQLEQQLGVSLFHREKRRLALTIDGERLFQTTTTAFESIRDVRNAIMRQRESFHLSVRVSPSFGDCWLAPRLADFIRHNPRWEIRVDATPNFSDFATEVVDLDLRYGDGSWAGLHSSCVVNDLILPMCSPGYLAELRAISQDPREQLHQARLIDSAKAYFRWNTWLPRHGVAPSKPGFPYRFDRSSMSMRLAIEGAGVALESTTIALDALLSGQLVPLSPCFEAIEFPAYWMVCPHRHVSRRSVRLFTEWVAETGQEHTARARRFLTDLGFRFCLDPRPHLLPGA</sequence>
<dbReference type="Proteomes" id="UP000531216">
    <property type="component" value="Unassembled WGS sequence"/>
</dbReference>
<dbReference type="InterPro" id="IPR036390">
    <property type="entry name" value="WH_DNA-bd_sf"/>
</dbReference>
<evidence type="ECO:0000256" key="4">
    <source>
        <dbReference type="ARBA" id="ARBA00023163"/>
    </source>
</evidence>
<evidence type="ECO:0000313" key="6">
    <source>
        <dbReference type="EMBL" id="MBB3937315.1"/>
    </source>
</evidence>
<name>A0A7W6BYX5_9HYPH</name>
<dbReference type="CDD" id="cd08432">
    <property type="entry name" value="PBP2_GcdR_TrpI_HvrB_AmpR_like"/>
    <property type="match status" value="1"/>
</dbReference>
<dbReference type="PROSITE" id="PS50931">
    <property type="entry name" value="HTH_LYSR"/>
    <property type="match status" value="1"/>
</dbReference>
<evidence type="ECO:0000256" key="2">
    <source>
        <dbReference type="ARBA" id="ARBA00023015"/>
    </source>
</evidence>
<dbReference type="InterPro" id="IPR005119">
    <property type="entry name" value="LysR_subst-bd"/>
</dbReference>
<evidence type="ECO:0000256" key="3">
    <source>
        <dbReference type="ARBA" id="ARBA00023125"/>
    </source>
</evidence>
<organism evidence="6 7">
    <name type="scientific">Aureimonas phyllosphaerae</name>
    <dbReference type="NCBI Taxonomy" id="1166078"/>
    <lineage>
        <taxon>Bacteria</taxon>
        <taxon>Pseudomonadati</taxon>
        <taxon>Pseudomonadota</taxon>
        <taxon>Alphaproteobacteria</taxon>
        <taxon>Hyphomicrobiales</taxon>
        <taxon>Aurantimonadaceae</taxon>
        <taxon>Aureimonas</taxon>
    </lineage>
</organism>
<dbReference type="Gene3D" id="1.10.10.10">
    <property type="entry name" value="Winged helix-like DNA-binding domain superfamily/Winged helix DNA-binding domain"/>
    <property type="match status" value="1"/>
</dbReference>
<protein>
    <submittedName>
        <fullName evidence="6">DNA-binding transcriptional LysR family regulator</fullName>
    </submittedName>
</protein>
<dbReference type="Pfam" id="PF00126">
    <property type="entry name" value="HTH_1"/>
    <property type="match status" value="1"/>
</dbReference>
<dbReference type="AlphaFoldDB" id="A0A7W6BYX5"/>
<evidence type="ECO:0000259" key="5">
    <source>
        <dbReference type="PROSITE" id="PS50931"/>
    </source>
</evidence>
<keyword evidence="4" id="KW-0804">Transcription</keyword>
<dbReference type="GO" id="GO:0003700">
    <property type="term" value="F:DNA-binding transcription factor activity"/>
    <property type="evidence" value="ECO:0007669"/>
    <property type="project" value="InterPro"/>
</dbReference>
<evidence type="ECO:0000313" key="7">
    <source>
        <dbReference type="Proteomes" id="UP000531216"/>
    </source>
</evidence>
<dbReference type="SUPFAM" id="SSF53850">
    <property type="entry name" value="Periplasmic binding protein-like II"/>
    <property type="match status" value="1"/>
</dbReference>
<comment type="caution">
    <text evidence="6">The sequence shown here is derived from an EMBL/GenBank/DDBJ whole genome shotgun (WGS) entry which is preliminary data.</text>
</comment>
<dbReference type="Gene3D" id="3.40.190.10">
    <property type="entry name" value="Periplasmic binding protein-like II"/>
    <property type="match status" value="2"/>
</dbReference>
<dbReference type="EMBL" id="JACIDO010000008">
    <property type="protein sequence ID" value="MBB3937315.1"/>
    <property type="molecule type" value="Genomic_DNA"/>
</dbReference>
<dbReference type="PANTHER" id="PTHR30537">
    <property type="entry name" value="HTH-TYPE TRANSCRIPTIONAL REGULATOR"/>
    <property type="match status" value="1"/>
</dbReference>
<dbReference type="GO" id="GO:0043565">
    <property type="term" value="F:sequence-specific DNA binding"/>
    <property type="evidence" value="ECO:0007669"/>
    <property type="project" value="TreeGrafter"/>
</dbReference>
<keyword evidence="7" id="KW-1185">Reference proteome</keyword>
<feature type="domain" description="HTH lysR-type" evidence="5">
    <location>
        <begin position="25"/>
        <end position="82"/>
    </location>
</feature>
<dbReference type="GO" id="GO:0006351">
    <property type="term" value="P:DNA-templated transcription"/>
    <property type="evidence" value="ECO:0007669"/>
    <property type="project" value="TreeGrafter"/>
</dbReference>
<evidence type="ECO:0000256" key="1">
    <source>
        <dbReference type="ARBA" id="ARBA00009437"/>
    </source>
</evidence>
<dbReference type="SUPFAM" id="SSF46785">
    <property type="entry name" value="Winged helix' DNA-binding domain"/>
    <property type="match status" value="1"/>
</dbReference>
<proteinExistence type="inferred from homology"/>
<dbReference type="Pfam" id="PF03466">
    <property type="entry name" value="LysR_substrate"/>
    <property type="match status" value="1"/>
</dbReference>
<dbReference type="InterPro" id="IPR036388">
    <property type="entry name" value="WH-like_DNA-bd_sf"/>
</dbReference>
<dbReference type="InterPro" id="IPR000847">
    <property type="entry name" value="LysR_HTH_N"/>
</dbReference>
<dbReference type="FunFam" id="1.10.10.10:FF:000001">
    <property type="entry name" value="LysR family transcriptional regulator"/>
    <property type="match status" value="1"/>
</dbReference>